<reference evidence="20" key="1">
    <citation type="submission" date="2025-08" db="UniProtKB">
        <authorList>
            <consortium name="Ensembl"/>
        </authorList>
    </citation>
    <scope>IDENTIFICATION</scope>
</reference>
<evidence type="ECO:0000259" key="19">
    <source>
        <dbReference type="SMART" id="SM01349"/>
    </source>
</evidence>
<feature type="repeat" description="HEAT" evidence="17">
    <location>
        <begin position="168"/>
        <end position="206"/>
    </location>
</feature>
<dbReference type="Proteomes" id="UP000694560">
    <property type="component" value="Unplaced"/>
</dbReference>
<feature type="compositionally biased region" description="Polar residues" evidence="18">
    <location>
        <begin position="571"/>
        <end position="597"/>
    </location>
</feature>
<feature type="compositionally biased region" description="Polar residues" evidence="18">
    <location>
        <begin position="650"/>
        <end position="663"/>
    </location>
</feature>
<keyword evidence="11" id="KW-0498">Mitosis</keyword>
<feature type="compositionally biased region" description="Low complexity" evidence="18">
    <location>
        <begin position="1083"/>
        <end position="1092"/>
    </location>
</feature>
<dbReference type="GO" id="GO:0008017">
    <property type="term" value="F:microtubule binding"/>
    <property type="evidence" value="ECO:0007669"/>
    <property type="project" value="TreeGrafter"/>
</dbReference>
<feature type="region of interest" description="Disordered" evidence="18">
    <location>
        <begin position="1456"/>
        <end position="1477"/>
    </location>
</feature>
<dbReference type="InterPro" id="IPR034085">
    <property type="entry name" value="TOG"/>
</dbReference>
<evidence type="ECO:0000256" key="6">
    <source>
        <dbReference type="ARBA" id="ARBA00022454"/>
    </source>
</evidence>
<comment type="subcellular location">
    <subcellularLocation>
        <location evidence="4">Chromosome</location>
        <location evidence="4">Centromere</location>
        <location evidence="4">Kinetochore</location>
    </subcellularLocation>
    <subcellularLocation>
        <location evidence="2">Cytoplasm</location>
        <location evidence="2">Cytoskeleton</location>
        <location evidence="2">Microtubule organizing center</location>
        <location evidence="2">Centrosome</location>
    </subcellularLocation>
    <subcellularLocation>
        <location evidence="1">Cytoplasm</location>
        <location evidence="1">Cytoskeleton</location>
        <location evidence="1">Spindle</location>
    </subcellularLocation>
    <subcellularLocation>
        <location evidence="3">Golgi apparatus</location>
        <location evidence="3">trans-Golgi network</location>
    </subcellularLocation>
</comment>
<dbReference type="InterPro" id="IPR021133">
    <property type="entry name" value="HEAT_type_2"/>
</dbReference>
<feature type="region of interest" description="Disordered" evidence="18">
    <location>
        <begin position="1058"/>
        <end position="1107"/>
    </location>
</feature>
<evidence type="ECO:0000256" key="18">
    <source>
        <dbReference type="SAM" id="MobiDB-lite"/>
    </source>
</evidence>
<dbReference type="GO" id="GO:0005876">
    <property type="term" value="C:spindle microtubule"/>
    <property type="evidence" value="ECO:0007669"/>
    <property type="project" value="TreeGrafter"/>
</dbReference>
<feature type="compositionally biased region" description="Polar residues" evidence="18">
    <location>
        <begin position="730"/>
        <end position="739"/>
    </location>
</feature>
<dbReference type="GO" id="GO:0005881">
    <property type="term" value="C:cytoplasmic microtubule"/>
    <property type="evidence" value="ECO:0007669"/>
    <property type="project" value="TreeGrafter"/>
</dbReference>
<keyword evidence="8" id="KW-0132">Cell division</keyword>
<keyword evidence="14" id="KW-0206">Cytoskeleton</keyword>
<dbReference type="InterPro" id="IPR048491">
    <property type="entry name" value="XMAP215_CLASP_TOG"/>
</dbReference>
<dbReference type="GO" id="GO:0005813">
    <property type="term" value="C:centrosome"/>
    <property type="evidence" value="ECO:0007669"/>
    <property type="project" value="UniProtKB-SubCell"/>
</dbReference>
<dbReference type="Pfam" id="PF23271">
    <property type="entry name" value="HEAT_GCN1"/>
    <property type="match status" value="1"/>
</dbReference>
<dbReference type="GO" id="GO:0040001">
    <property type="term" value="P:establishment of mitotic spindle localization"/>
    <property type="evidence" value="ECO:0007669"/>
    <property type="project" value="TreeGrafter"/>
</dbReference>
<feature type="domain" description="TOG" evidence="19">
    <location>
        <begin position="827"/>
        <end position="1064"/>
    </location>
</feature>
<feature type="domain" description="TOG" evidence="19">
    <location>
        <begin position="1"/>
        <end position="232"/>
    </location>
</feature>
<keyword evidence="21" id="KW-1185">Reference proteome</keyword>
<keyword evidence="9" id="KW-0493">Microtubule</keyword>
<dbReference type="GO" id="GO:0043515">
    <property type="term" value="F:kinetochore binding"/>
    <property type="evidence" value="ECO:0007669"/>
    <property type="project" value="TreeGrafter"/>
</dbReference>
<dbReference type="Pfam" id="PF21041">
    <property type="entry name" value="XMAP215_CLASP_TOG"/>
    <property type="match status" value="1"/>
</dbReference>
<proteinExistence type="inferred from homology"/>
<evidence type="ECO:0000256" key="4">
    <source>
        <dbReference type="ARBA" id="ARBA00004629"/>
    </source>
</evidence>
<dbReference type="GO" id="GO:0030010">
    <property type="term" value="P:establishment of cell polarity"/>
    <property type="evidence" value="ECO:0007669"/>
    <property type="project" value="UniProtKB-ARBA"/>
</dbReference>
<evidence type="ECO:0000256" key="3">
    <source>
        <dbReference type="ARBA" id="ARBA00004601"/>
    </source>
</evidence>
<dbReference type="GO" id="GO:0045180">
    <property type="term" value="C:basal cortex"/>
    <property type="evidence" value="ECO:0007669"/>
    <property type="project" value="TreeGrafter"/>
</dbReference>
<keyword evidence="12" id="KW-0995">Kinetochore</keyword>
<evidence type="ECO:0000313" key="20">
    <source>
        <dbReference type="Ensembl" id="ENSMCSP00000010879.1"/>
    </source>
</evidence>
<dbReference type="SUPFAM" id="SSF48371">
    <property type="entry name" value="ARM repeat"/>
    <property type="match status" value="1"/>
</dbReference>
<dbReference type="FunFam" id="1.25.10.10:FF:000001">
    <property type="entry name" value="CLIP-associating protein 1 isoform 2"/>
    <property type="match status" value="1"/>
</dbReference>
<feature type="domain" description="TOG" evidence="19">
    <location>
        <begin position="1228"/>
        <end position="1457"/>
    </location>
</feature>
<evidence type="ECO:0000256" key="13">
    <source>
        <dbReference type="ARBA" id="ARBA00023034"/>
    </source>
</evidence>
<evidence type="ECO:0000313" key="21">
    <source>
        <dbReference type="Proteomes" id="UP000694560"/>
    </source>
</evidence>
<dbReference type="GO" id="GO:0072686">
    <property type="term" value="C:mitotic spindle"/>
    <property type="evidence" value="ECO:0007669"/>
    <property type="project" value="TreeGrafter"/>
</dbReference>
<feature type="compositionally biased region" description="Low complexity" evidence="18">
    <location>
        <begin position="548"/>
        <end position="566"/>
    </location>
</feature>
<dbReference type="InterPro" id="IPR024395">
    <property type="entry name" value="CLASP_N_dom"/>
</dbReference>
<evidence type="ECO:0000256" key="11">
    <source>
        <dbReference type="ARBA" id="ARBA00022776"/>
    </source>
</evidence>
<evidence type="ECO:0000256" key="15">
    <source>
        <dbReference type="ARBA" id="ARBA00023306"/>
    </source>
</evidence>
<dbReference type="GO" id="GO:0000776">
    <property type="term" value="C:kinetochore"/>
    <property type="evidence" value="ECO:0007669"/>
    <property type="project" value="UniProtKB-KW"/>
</dbReference>
<evidence type="ECO:0000256" key="9">
    <source>
        <dbReference type="ARBA" id="ARBA00022701"/>
    </source>
</evidence>
<evidence type="ECO:0000256" key="7">
    <source>
        <dbReference type="ARBA" id="ARBA00022490"/>
    </source>
</evidence>
<dbReference type="FunFam" id="1.25.10.10:FF:000005">
    <property type="entry name" value="CLIP-associating protein 1 isoform 2"/>
    <property type="match status" value="1"/>
</dbReference>
<dbReference type="PROSITE" id="PS50077">
    <property type="entry name" value="HEAT_REPEAT"/>
    <property type="match status" value="1"/>
</dbReference>
<dbReference type="InterPro" id="IPR057546">
    <property type="entry name" value="HEAT_GCN1"/>
</dbReference>
<evidence type="ECO:0000256" key="1">
    <source>
        <dbReference type="ARBA" id="ARBA00004186"/>
    </source>
</evidence>
<evidence type="ECO:0000256" key="16">
    <source>
        <dbReference type="ARBA" id="ARBA00023328"/>
    </source>
</evidence>
<evidence type="ECO:0000256" key="14">
    <source>
        <dbReference type="ARBA" id="ARBA00023212"/>
    </source>
</evidence>
<feature type="region of interest" description="Disordered" evidence="18">
    <location>
        <begin position="543"/>
        <end position="751"/>
    </location>
</feature>
<keyword evidence="6" id="KW-0158">Chromosome</keyword>
<organism evidence="20 21">
    <name type="scientific">Malurus cyaneus samueli</name>
    <dbReference type="NCBI Taxonomy" id="2593467"/>
    <lineage>
        <taxon>Eukaryota</taxon>
        <taxon>Metazoa</taxon>
        <taxon>Chordata</taxon>
        <taxon>Craniata</taxon>
        <taxon>Vertebrata</taxon>
        <taxon>Euteleostomi</taxon>
        <taxon>Archelosauria</taxon>
        <taxon>Archosauria</taxon>
        <taxon>Dinosauria</taxon>
        <taxon>Saurischia</taxon>
        <taxon>Theropoda</taxon>
        <taxon>Coelurosauria</taxon>
        <taxon>Aves</taxon>
        <taxon>Neognathae</taxon>
        <taxon>Neoaves</taxon>
        <taxon>Telluraves</taxon>
        <taxon>Australaves</taxon>
        <taxon>Passeriformes</taxon>
        <taxon>Meliphagoidea</taxon>
        <taxon>Maluridae</taxon>
        <taxon>Malurus</taxon>
    </lineage>
</organism>
<dbReference type="FunFam" id="1.25.10.10:FF:000031">
    <property type="entry name" value="CLIP-associating protein 1 isoform 2"/>
    <property type="match status" value="1"/>
</dbReference>
<name>A0A8C5X4X9_9PASS</name>
<dbReference type="GO" id="GO:0007026">
    <property type="term" value="P:negative regulation of microtubule depolymerization"/>
    <property type="evidence" value="ECO:0007669"/>
    <property type="project" value="UniProtKB-ARBA"/>
</dbReference>
<keyword evidence="16" id="KW-0137">Centromere</keyword>
<feature type="region of interest" description="Disordered" evidence="18">
    <location>
        <begin position="798"/>
        <end position="818"/>
    </location>
</feature>
<evidence type="ECO:0000256" key="17">
    <source>
        <dbReference type="PROSITE-ProRule" id="PRU00103"/>
    </source>
</evidence>
<dbReference type="Pfam" id="PF12348">
    <property type="entry name" value="CLASP_N"/>
    <property type="match status" value="1"/>
</dbReference>
<keyword evidence="15" id="KW-0131">Cell cycle</keyword>
<dbReference type="GO" id="GO:0090307">
    <property type="term" value="P:mitotic spindle assembly"/>
    <property type="evidence" value="ECO:0007669"/>
    <property type="project" value="TreeGrafter"/>
</dbReference>
<keyword evidence="10" id="KW-0677">Repeat</keyword>
<dbReference type="PANTHER" id="PTHR21567:SF28">
    <property type="entry name" value="CLIP-ASSOCIATING PROTEIN 1"/>
    <property type="match status" value="1"/>
</dbReference>
<dbReference type="Ensembl" id="ENSMCST00000011164.1">
    <property type="protein sequence ID" value="ENSMCSP00000010879.1"/>
    <property type="gene ID" value="ENSMCSG00000007451.1"/>
</dbReference>
<keyword evidence="13" id="KW-0333">Golgi apparatus</keyword>
<feature type="compositionally biased region" description="Low complexity" evidence="18">
    <location>
        <begin position="606"/>
        <end position="621"/>
    </location>
</feature>
<keyword evidence="7" id="KW-0963">Cytoplasm</keyword>
<evidence type="ECO:0000256" key="10">
    <source>
        <dbReference type="ARBA" id="ARBA00022737"/>
    </source>
</evidence>
<feature type="domain" description="TOG" evidence="19">
    <location>
        <begin position="319"/>
        <end position="551"/>
    </location>
</feature>
<dbReference type="InterPro" id="IPR016024">
    <property type="entry name" value="ARM-type_fold"/>
</dbReference>
<feature type="compositionally biased region" description="Low complexity" evidence="18">
    <location>
        <begin position="679"/>
        <end position="701"/>
    </location>
</feature>
<dbReference type="InterPro" id="IPR011989">
    <property type="entry name" value="ARM-like"/>
</dbReference>
<feature type="region of interest" description="Disordered" evidence="18">
    <location>
        <begin position="240"/>
        <end position="294"/>
    </location>
</feature>
<evidence type="ECO:0000256" key="5">
    <source>
        <dbReference type="ARBA" id="ARBA00009549"/>
    </source>
</evidence>
<dbReference type="FunFam" id="1.25.10.10:FF:000006">
    <property type="entry name" value="CLIP-associating protein 1 isoform 2"/>
    <property type="match status" value="1"/>
</dbReference>
<evidence type="ECO:0000256" key="12">
    <source>
        <dbReference type="ARBA" id="ARBA00022838"/>
    </source>
</evidence>
<evidence type="ECO:0000256" key="2">
    <source>
        <dbReference type="ARBA" id="ARBA00004300"/>
    </source>
</evidence>
<dbReference type="PANTHER" id="PTHR21567">
    <property type="entry name" value="CLASP"/>
    <property type="match status" value="1"/>
</dbReference>
<dbReference type="Gene3D" id="1.25.10.10">
    <property type="entry name" value="Leucine-rich Repeat Variant"/>
    <property type="match status" value="4"/>
</dbReference>
<dbReference type="GO" id="GO:0051301">
    <property type="term" value="P:cell division"/>
    <property type="evidence" value="ECO:0007669"/>
    <property type="project" value="UniProtKB-KW"/>
</dbReference>
<feature type="compositionally biased region" description="Low complexity" evidence="18">
    <location>
        <begin position="253"/>
        <end position="267"/>
    </location>
</feature>
<feature type="compositionally biased region" description="Polar residues" evidence="18">
    <location>
        <begin position="1059"/>
        <end position="1074"/>
    </location>
</feature>
<evidence type="ECO:0000256" key="8">
    <source>
        <dbReference type="ARBA" id="ARBA00022618"/>
    </source>
</evidence>
<accession>A0A8C5X4X9</accession>
<sequence>MEPTMEYCLAQVLQKDVGKRLQVGQELIDYFSDKQKSADLEHDQTMLDKMVDGLATSWVNSSNYKVVLLGIDIISALVSRLQDRFKAQIGTVLPSLLDRLGDSKDSVREQDQTLLLKIMEQAANPQYVWDRMLGGFKHKNFRTREGICLCLIATLNASGAQSLTLSKIVPHICNLLGDPNSQVRDAAINSLVEIYRHVGERVRADLSKKGLPQSRLNVIFTKFDEVQKSGNMVQTSVDKIFDDEDSVDGNRPSSASSSTSSKAPANSRRVGMGTTRRLGSAPLGSKSSTAKEGAGAVDEEDFIKAFEDVPTVQIYSSRDLEESINKIREILSDDKHDWEQRVSALKKIRSLLLAGAAEYDNFFQHLRLLDGAFKLSAKDLRSQVVREACITLGHLSSVLGNKFDHGAEAIMPTIFNLIPNSAKVMATSGVVAVRLIIRHTHIPRLIPIITSNCTSKSVAVRRRCFEFLDLLLQEWQTHSLERHISVLAETIKKGIHDADSEARIEARKCYWGFHSHFSREAEHLYHTLESSYQKALQSHLKNSDSIVSLPQSDRSSSSSQESLNRPFSAKRSPTGSTTSRASTVSTKSVSTPGSLQRSRSDVDVNAAASAKSKVTSSGASTPFSSAAALPPGSYSDGVCIPAGRIRTRRQSSGSATSVTSTPADTRGRSRAKVVSQSQRSRSANPAGAGSRSSSPGKLLGSSYGGLSSGTSRVQPVPSSSEKRSKIPRSQGCSRETSPNRIGLDRFGLGQPGRMPASVNAMRVLSTSTDLEAAVADALLLGDSRSKKKQVRRRYEPYGMYSDDDANSDASSACSERSYGSRNGGIPHYLRQTEDVAEVLNHCASSNWSERKEGLIGLQNLLKSQRTLSWVGLKRLCEIFTRMFADPHSKVFSMFLETLVDFIIIHKDDLLDWLFVLLTQLLKKMGADLLGSVQAKVQKALDVTRDSFPFDQQFNILMRFIVDQTQTPNLKVKVAILKYIESLARQMDPGDFVNSSETRLAVSRIITWTTEPKSSDVRKAAQIVLISLFELNTPEFTMLLGALPKTFQDGATKLLHNHLKNSSNTSVGSPSNTLGRTPSRHSSSRTSPLTSPTNCSHGGLSPSMLDYDTENLNSDEIYSSLRGVTEAIEKFSFRSQEDLNEPIKRDGKKDCDIVSRDGGLALPTGDVRGSSDIVEGGRMALDNKTSLLNTQPPRAFSGPRAREYNPYPYADTINTYDKTALKEAVFDDDMDQLRDVPIDHSDLVADLLKELSNHNERVEERKGALLELLKITREDNLGVWEEHFKTILLLLLETLGDKDHSIRALALRVLREILRNQPARFKNYAELTIMKTLEAHKDSHKEVVRAAEEAASTLASSIHPEQCIKVLCPIIQTADYPINLAAIKMQTKVIERISKESLHQLLPDIIPGLLQGYDNTESSVRKASVFCLVAIYSVIGEELKPHLAQLTGSKGMCVPFPSGTTASSRDPSKDFVPSSQAS</sequence>
<dbReference type="GO" id="GO:0005794">
    <property type="term" value="C:Golgi apparatus"/>
    <property type="evidence" value="ECO:0007669"/>
    <property type="project" value="UniProtKB-SubCell"/>
</dbReference>
<protein>
    <submittedName>
        <fullName evidence="20">Cytoplasmic linker associated protein 1</fullName>
    </submittedName>
</protein>
<reference evidence="20" key="2">
    <citation type="submission" date="2025-09" db="UniProtKB">
        <authorList>
            <consortium name="Ensembl"/>
        </authorList>
    </citation>
    <scope>IDENTIFICATION</scope>
</reference>
<comment type="similarity">
    <text evidence="5">Belongs to the CLASP family.</text>
</comment>
<dbReference type="SMART" id="SM01349">
    <property type="entry name" value="TOG"/>
    <property type="match status" value="4"/>
</dbReference>